<organism evidence="5 6">
    <name type="scientific">Nitrospirillum amazonense</name>
    <dbReference type="NCBI Taxonomy" id="28077"/>
    <lineage>
        <taxon>Bacteria</taxon>
        <taxon>Pseudomonadati</taxon>
        <taxon>Pseudomonadota</taxon>
        <taxon>Alphaproteobacteria</taxon>
        <taxon>Rhodospirillales</taxon>
        <taxon>Azospirillaceae</taxon>
        <taxon>Nitrospirillum</taxon>
    </lineage>
</organism>
<feature type="domain" description="HTH cro/C1-type" evidence="4">
    <location>
        <begin position="78"/>
        <end position="118"/>
    </location>
</feature>
<dbReference type="PANTHER" id="PTHR36511:SF3">
    <property type="entry name" value="ANTITOXIN HIGA-2"/>
    <property type="match status" value="1"/>
</dbReference>
<evidence type="ECO:0000256" key="3">
    <source>
        <dbReference type="ARBA" id="ARBA00023163"/>
    </source>
</evidence>
<protein>
    <submittedName>
        <fullName evidence="5">Putative transcriptional regulator</fullName>
    </submittedName>
</protein>
<dbReference type="SUPFAM" id="SSF47413">
    <property type="entry name" value="lambda repressor-like DNA-binding domains"/>
    <property type="match status" value="1"/>
</dbReference>
<sequence>MTGKPGDTMPISFKRLADGSFVRVFPDGRTEPYTLPQPDFQALDGLSDDEVTAAAEADPDAVPMTDEEFSRGLVAGQIARIRKATGLSQDKFANRYGIPVGTLRDWEQGRARPDGPTLSYLKVIAAMPDQVAQVLKAG</sequence>
<dbReference type="Gene3D" id="1.10.260.40">
    <property type="entry name" value="lambda repressor-like DNA-binding domains"/>
    <property type="match status" value="1"/>
</dbReference>
<evidence type="ECO:0000256" key="1">
    <source>
        <dbReference type="ARBA" id="ARBA00023015"/>
    </source>
</evidence>
<dbReference type="InterPro" id="IPR052359">
    <property type="entry name" value="HTH-type_reg/antitoxin"/>
</dbReference>
<comment type="caution">
    <text evidence="5">The sequence shown here is derived from an EMBL/GenBank/DDBJ whole genome shotgun (WGS) entry which is preliminary data.</text>
</comment>
<dbReference type="Proteomes" id="UP000316545">
    <property type="component" value="Unassembled WGS sequence"/>
</dbReference>
<keyword evidence="2" id="KW-0238">DNA-binding</keyword>
<evidence type="ECO:0000313" key="6">
    <source>
        <dbReference type="Proteomes" id="UP000316545"/>
    </source>
</evidence>
<dbReference type="PANTHER" id="PTHR36511">
    <property type="entry name" value="MERR FAMILY BACTERIAL REGULATORY PROTEIN"/>
    <property type="match status" value="1"/>
</dbReference>
<evidence type="ECO:0000259" key="4">
    <source>
        <dbReference type="PROSITE" id="PS50943"/>
    </source>
</evidence>
<dbReference type="GO" id="GO:0003677">
    <property type="term" value="F:DNA binding"/>
    <property type="evidence" value="ECO:0007669"/>
    <property type="project" value="UniProtKB-KW"/>
</dbReference>
<dbReference type="Pfam" id="PF01381">
    <property type="entry name" value="HTH_3"/>
    <property type="match status" value="1"/>
</dbReference>
<dbReference type="EMBL" id="VITO01000002">
    <property type="protein sequence ID" value="TWB30709.1"/>
    <property type="molecule type" value="Genomic_DNA"/>
</dbReference>
<name>A0A560GA56_9PROT</name>
<gene>
    <name evidence="5" type="ORF">FBZ88_102274</name>
</gene>
<keyword evidence="3" id="KW-0804">Transcription</keyword>
<dbReference type="InterPro" id="IPR001387">
    <property type="entry name" value="Cro/C1-type_HTH"/>
</dbReference>
<keyword evidence="6" id="KW-1185">Reference proteome</keyword>
<dbReference type="CDD" id="cd00093">
    <property type="entry name" value="HTH_XRE"/>
    <property type="match status" value="1"/>
</dbReference>
<dbReference type="SMART" id="SM00530">
    <property type="entry name" value="HTH_XRE"/>
    <property type="match status" value="1"/>
</dbReference>
<reference evidence="5 6" key="1">
    <citation type="submission" date="2019-06" db="EMBL/GenBank/DDBJ databases">
        <title>Genomic Encyclopedia of Type Strains, Phase IV (KMG-V): Genome sequencing to study the core and pangenomes of soil and plant-associated prokaryotes.</title>
        <authorList>
            <person name="Whitman W."/>
        </authorList>
    </citation>
    <scope>NUCLEOTIDE SEQUENCE [LARGE SCALE GENOMIC DNA]</scope>
    <source>
        <strain evidence="5 6">BR 11865</strain>
    </source>
</reference>
<dbReference type="InterPro" id="IPR010982">
    <property type="entry name" value="Lambda_DNA-bd_dom_sf"/>
</dbReference>
<accession>A0A560GA56</accession>
<keyword evidence="1" id="KW-0805">Transcription regulation</keyword>
<dbReference type="AlphaFoldDB" id="A0A560GA56"/>
<evidence type="ECO:0000313" key="5">
    <source>
        <dbReference type="EMBL" id="TWB30709.1"/>
    </source>
</evidence>
<evidence type="ECO:0000256" key="2">
    <source>
        <dbReference type="ARBA" id="ARBA00023125"/>
    </source>
</evidence>
<dbReference type="PROSITE" id="PS50943">
    <property type="entry name" value="HTH_CROC1"/>
    <property type="match status" value="1"/>
</dbReference>
<proteinExistence type="predicted"/>